<dbReference type="EMBL" id="VIWW01000001">
    <property type="protein sequence ID" value="TWG04520.1"/>
    <property type="molecule type" value="Genomic_DNA"/>
</dbReference>
<name>A0A561UYR1_9ACTN</name>
<sequence length="237" mass="25642">MSISHTIFISPGQPVERLISDIGSACGALLHVKTPGYIDVAEFARGGLPAAADTHDGNTWTDGHCWLYCGQGWTRVLWIGPVSVASGQEAMYACGPCIRALQEQVWQSILLHDEPTRLAPLSTSVAAEQSAGCRVGRHRARGGLLRRGWGRRGNPVRASPQCLFCATETNTETTYVEGPRSELRGPSTYCPVRAMAEDTRFELVRGCPQHAFQVCWSGPGLCPASFTCVRLRSAAVD</sequence>
<reference evidence="1 2" key="1">
    <citation type="submission" date="2019-06" db="EMBL/GenBank/DDBJ databases">
        <title>Sequencing the genomes of 1000 actinobacteria strains.</title>
        <authorList>
            <person name="Klenk H.-P."/>
        </authorList>
    </citation>
    <scope>NUCLEOTIDE SEQUENCE [LARGE SCALE GENOMIC DNA]</scope>
    <source>
        <strain evidence="1 2">DSM 42059</strain>
    </source>
</reference>
<evidence type="ECO:0000313" key="1">
    <source>
        <dbReference type="EMBL" id="TWG04520.1"/>
    </source>
</evidence>
<proteinExistence type="predicted"/>
<accession>A0A561UYR1</accession>
<comment type="caution">
    <text evidence="1">The sequence shown here is derived from an EMBL/GenBank/DDBJ whole genome shotgun (WGS) entry which is preliminary data.</text>
</comment>
<protein>
    <submittedName>
        <fullName evidence="1">Uncharacterized protein</fullName>
    </submittedName>
</protein>
<evidence type="ECO:0000313" key="2">
    <source>
        <dbReference type="Proteomes" id="UP000318186"/>
    </source>
</evidence>
<organism evidence="1 2">
    <name type="scientific">Streptomyces brevispora</name>
    <dbReference type="NCBI Taxonomy" id="887462"/>
    <lineage>
        <taxon>Bacteria</taxon>
        <taxon>Bacillati</taxon>
        <taxon>Actinomycetota</taxon>
        <taxon>Actinomycetes</taxon>
        <taxon>Kitasatosporales</taxon>
        <taxon>Streptomycetaceae</taxon>
        <taxon>Streptomyces</taxon>
    </lineage>
</organism>
<dbReference type="AlphaFoldDB" id="A0A561UYR1"/>
<dbReference type="Proteomes" id="UP000318186">
    <property type="component" value="Unassembled WGS sequence"/>
</dbReference>
<gene>
    <name evidence="1" type="ORF">FHX80_112973</name>
</gene>